<dbReference type="AlphaFoldDB" id="A0A923HS82"/>
<keyword evidence="2" id="KW-0645">Protease</keyword>
<accession>A0A923HS82</accession>
<dbReference type="PANTHER" id="PTHR12147">
    <property type="entry name" value="METALLOPEPTIDASE M28 FAMILY MEMBER"/>
    <property type="match status" value="1"/>
</dbReference>
<dbReference type="GO" id="GO:0004177">
    <property type="term" value="F:aminopeptidase activity"/>
    <property type="evidence" value="ECO:0007669"/>
    <property type="project" value="UniProtKB-KW"/>
</dbReference>
<comment type="caution">
    <text evidence="9">The sequence shown here is derived from an EMBL/GenBank/DDBJ whole genome shotgun (WGS) entry which is preliminary data.</text>
</comment>
<dbReference type="Proteomes" id="UP000627446">
    <property type="component" value="Unassembled WGS sequence"/>
</dbReference>
<dbReference type="GO" id="GO:0006508">
    <property type="term" value="P:proteolysis"/>
    <property type="evidence" value="ECO:0007669"/>
    <property type="project" value="UniProtKB-KW"/>
</dbReference>
<evidence type="ECO:0000256" key="5">
    <source>
        <dbReference type="ARBA" id="ARBA00022801"/>
    </source>
</evidence>
<dbReference type="SUPFAM" id="SSF53187">
    <property type="entry name" value="Zn-dependent exopeptidases"/>
    <property type="match status" value="1"/>
</dbReference>
<evidence type="ECO:0000259" key="8">
    <source>
        <dbReference type="Pfam" id="PF04389"/>
    </source>
</evidence>
<keyword evidence="4 7" id="KW-0732">Signal</keyword>
<evidence type="ECO:0000256" key="1">
    <source>
        <dbReference type="ARBA" id="ARBA00022438"/>
    </source>
</evidence>
<dbReference type="Pfam" id="PF04389">
    <property type="entry name" value="Peptidase_M28"/>
    <property type="match status" value="1"/>
</dbReference>
<evidence type="ECO:0000256" key="6">
    <source>
        <dbReference type="ARBA" id="ARBA00022833"/>
    </source>
</evidence>
<feature type="domain" description="Peptidase M28" evidence="8">
    <location>
        <begin position="320"/>
        <end position="531"/>
    </location>
</feature>
<keyword evidence="10" id="KW-1185">Reference proteome</keyword>
<feature type="signal peptide" evidence="7">
    <location>
        <begin position="1"/>
        <end position="23"/>
    </location>
</feature>
<dbReference type="GO" id="GO:0046872">
    <property type="term" value="F:metal ion binding"/>
    <property type="evidence" value="ECO:0007669"/>
    <property type="project" value="UniProtKB-KW"/>
</dbReference>
<dbReference type="SUPFAM" id="SSF52025">
    <property type="entry name" value="PA domain"/>
    <property type="match status" value="1"/>
</dbReference>
<dbReference type="Gene3D" id="3.50.30.30">
    <property type="match status" value="1"/>
</dbReference>
<evidence type="ECO:0000256" key="7">
    <source>
        <dbReference type="SAM" id="SignalP"/>
    </source>
</evidence>
<name>A0A923HS82_9BURK</name>
<gene>
    <name evidence="9" type="ORF">H8K36_17180</name>
</gene>
<reference evidence="9" key="1">
    <citation type="submission" date="2020-08" db="EMBL/GenBank/DDBJ databases">
        <title>Novel species isolated from subtropical streams in China.</title>
        <authorList>
            <person name="Lu H."/>
        </authorList>
    </citation>
    <scope>NUCLEOTIDE SEQUENCE</scope>
    <source>
        <strain evidence="9">LX22W</strain>
    </source>
</reference>
<sequence length="564" mass="60490">MKQGLLRSALALSLVAAFSNAHAACNDVVAKSKKETKAVTACSDLRPANYWGGVVQESALRAHLALLSSDLFEGRGTGQRGGDLTVQYLESQSQVVGLKPANGNSYRQLVKIAGVKSLPEQSSAQLIAGGKALDISFGKDWVWAPGDAVAEHKFDHDLVFVGYGITAPEEKWNDFKNVDVKNKIVIMMVNDPQPTAEEANRFAGKALTYYGRWTYKFEEAKRQGAAGVLLIHTTPSASYGWSVVQNSWLNERFQLDGAAPGTGLQGWMTEDTARQLFASAGQDLDKLRAAAEKKDFQAVALSAKLVGETKAAIRRVEQFNVAGIVPGTDPKLKDEIVIYSAHWDHLGKQGTGADTIYNGAVDNGSGTAALLAMAKEAVAHPAKRSQMFLWVAAEEQGLLGSALYGAQPLWPLNKTAANLNLDSLNFVGPTRDIGTQGSERTELGAIAAKVAKSMSMEIAKAEPDLAGGYFRSDHFNFAKNGVPAFSIEGGREFLKDQAASTEKAKAYGARYHQVTDEFDPSWDLSGMVQQAQFTLNLGQAVANAAKMPAWKAGDAFGKARASAK</sequence>
<protein>
    <submittedName>
        <fullName evidence="9">M28 family peptidase</fullName>
    </submittedName>
</protein>
<dbReference type="InterPro" id="IPR046450">
    <property type="entry name" value="PA_dom_sf"/>
</dbReference>
<keyword evidence="6" id="KW-0862">Zinc</keyword>
<dbReference type="EMBL" id="JACOFZ010000010">
    <property type="protein sequence ID" value="MBC3883131.1"/>
    <property type="molecule type" value="Genomic_DNA"/>
</dbReference>
<dbReference type="InterPro" id="IPR045175">
    <property type="entry name" value="M28_fam"/>
</dbReference>
<organism evidence="9 10">
    <name type="scientific">Undibacterium nitidum</name>
    <dbReference type="NCBI Taxonomy" id="2762298"/>
    <lineage>
        <taxon>Bacteria</taxon>
        <taxon>Pseudomonadati</taxon>
        <taxon>Pseudomonadota</taxon>
        <taxon>Betaproteobacteria</taxon>
        <taxon>Burkholderiales</taxon>
        <taxon>Oxalobacteraceae</taxon>
        <taxon>Undibacterium</taxon>
    </lineage>
</organism>
<evidence type="ECO:0000256" key="4">
    <source>
        <dbReference type="ARBA" id="ARBA00022729"/>
    </source>
</evidence>
<dbReference type="RefSeq" id="WP_186917753.1">
    <property type="nucleotide sequence ID" value="NZ_JACOFZ010000010.1"/>
</dbReference>
<dbReference type="PANTHER" id="PTHR12147:SF56">
    <property type="entry name" value="AMINOPEPTIDASE YDR415C-RELATED"/>
    <property type="match status" value="1"/>
</dbReference>
<keyword evidence="1" id="KW-0031">Aminopeptidase</keyword>
<evidence type="ECO:0000313" key="9">
    <source>
        <dbReference type="EMBL" id="MBC3883131.1"/>
    </source>
</evidence>
<keyword evidence="5" id="KW-0378">Hydrolase</keyword>
<dbReference type="GO" id="GO:0008235">
    <property type="term" value="F:metalloexopeptidase activity"/>
    <property type="evidence" value="ECO:0007669"/>
    <property type="project" value="InterPro"/>
</dbReference>
<dbReference type="Gene3D" id="3.40.630.10">
    <property type="entry name" value="Zn peptidases"/>
    <property type="match status" value="1"/>
</dbReference>
<dbReference type="InterPro" id="IPR007484">
    <property type="entry name" value="Peptidase_M28"/>
</dbReference>
<evidence type="ECO:0000313" key="10">
    <source>
        <dbReference type="Proteomes" id="UP000627446"/>
    </source>
</evidence>
<evidence type="ECO:0000256" key="2">
    <source>
        <dbReference type="ARBA" id="ARBA00022670"/>
    </source>
</evidence>
<keyword evidence="3" id="KW-0479">Metal-binding</keyword>
<evidence type="ECO:0000256" key="3">
    <source>
        <dbReference type="ARBA" id="ARBA00022723"/>
    </source>
</evidence>
<proteinExistence type="predicted"/>
<feature type="chain" id="PRO_5038069675" evidence="7">
    <location>
        <begin position="24"/>
        <end position="564"/>
    </location>
</feature>